<dbReference type="EnsemblMetazoa" id="XM_019907665.1">
    <property type="protein sequence ID" value="XP_019763224.1"/>
    <property type="gene ID" value="LOC109539721"/>
</dbReference>
<dbReference type="PANTHER" id="PTHR45920">
    <property type="entry name" value="FORMIN HOMOLOGY 2 DOMAIN CONTAINING, ISOFORM I"/>
    <property type="match status" value="1"/>
</dbReference>
<dbReference type="RefSeq" id="XP_048524532.1">
    <property type="nucleotide sequence ID" value="XM_048668575.1"/>
</dbReference>
<dbReference type="GO" id="GO:0005737">
    <property type="term" value="C:cytoplasm"/>
    <property type="evidence" value="ECO:0007669"/>
    <property type="project" value="TreeGrafter"/>
</dbReference>
<dbReference type="GO" id="GO:0030866">
    <property type="term" value="P:cortical actin cytoskeleton organization"/>
    <property type="evidence" value="ECO:0007669"/>
    <property type="project" value="TreeGrafter"/>
</dbReference>
<evidence type="ECO:0000256" key="2">
    <source>
        <dbReference type="SAM" id="Coils"/>
    </source>
</evidence>
<protein>
    <recommendedName>
        <fullName evidence="4">FH2 domain-containing protein</fullName>
    </recommendedName>
</protein>
<dbReference type="GO" id="GO:0005884">
    <property type="term" value="C:actin filament"/>
    <property type="evidence" value="ECO:0007669"/>
    <property type="project" value="InterPro"/>
</dbReference>
<dbReference type="InterPro" id="IPR001265">
    <property type="entry name" value="Formin_Cappuccino_subfam"/>
</dbReference>
<dbReference type="PROSITE" id="PS51444">
    <property type="entry name" value="FH2"/>
    <property type="match status" value="1"/>
</dbReference>
<feature type="compositionally biased region" description="Basic and acidic residues" evidence="3">
    <location>
        <begin position="1094"/>
        <end position="1109"/>
    </location>
</feature>
<dbReference type="AlphaFoldDB" id="A0AAR5PQD2"/>
<feature type="compositionally biased region" description="Pro residues" evidence="3">
    <location>
        <begin position="625"/>
        <end position="641"/>
    </location>
</feature>
<dbReference type="SMART" id="SM00498">
    <property type="entry name" value="FH2"/>
    <property type="match status" value="1"/>
</dbReference>
<dbReference type="RefSeq" id="XP_048524533.1">
    <property type="nucleotide sequence ID" value="XM_048668576.1"/>
</dbReference>
<dbReference type="InterPro" id="IPR015425">
    <property type="entry name" value="FH2_Formin"/>
</dbReference>
<dbReference type="Proteomes" id="UP000019118">
    <property type="component" value="Unassembled WGS sequence"/>
</dbReference>
<dbReference type="RefSeq" id="XP_048524531.1">
    <property type="nucleotide sequence ID" value="XM_048668574.1"/>
</dbReference>
<dbReference type="PRINTS" id="PR00828">
    <property type="entry name" value="FORMIN"/>
</dbReference>
<comment type="similarity">
    <text evidence="1">Belongs to the formin homology family. Cappuccino subfamily.</text>
</comment>
<feature type="region of interest" description="Disordered" evidence="3">
    <location>
        <begin position="1090"/>
        <end position="1109"/>
    </location>
</feature>
<evidence type="ECO:0000256" key="3">
    <source>
        <dbReference type="SAM" id="MobiDB-lite"/>
    </source>
</evidence>
<sequence length="1109" mass="121731">MGNLQTSDGGKGASKSAQKATGRQKMRLLGGKKAAKTDEWTKVVPDTDEEDKTAISAVQTPQICEDEDPFKNVSSSDSNFTLALSPAGLNPESAALAPDMPPLLEQSGDFLSSLEEGGHEEFHSLNEVFQPLNIFKLNEFRARVDQEKVTKLSKLGVSKTSQISLEGDGSGFSTGVLELNDELKQTLCPSAEELPDSNRADKSQINGGCQPVYKRHMSVPLDVNVMSDGANLQKATSLSRAELEARLQRPKFVPEKLNFQLYEKFEGYMLVNWYLSELSSDSPAKSQLGVAELKLLASQFCTHLLAAGVLRQLPDPGVPPTTIFRPDCIYYWSHAEVPHSQPQTPGRLSAIYWPPASPCEVPSSPNDIPEHPGNDIAVRPQEMRSSARDVEILSLEEEIKSLRQEVEKYKTLIEIQNLTSSAVKDFESPTEERHPASHLNGSNLKVGTVEVAINTERSTVDATAQAASATREFGVLATQETKCFIDAGTQTDFQQLEAMSSQTSSSLESSISSPEVPALQTSLVIPVSPPLPPSSAGNAAPNLPPPPPPPLPGGVPAPPPPPPPPLSGIPPPPPPPFSGIPAPPPPPFSGIPPPPPPPGPRIPAPPPCPGMPPPPPMPASAGGPKAPPPPPGGPLSMPVPPAGGFDPLRAGPQIAPFQLATKKAPINPPVPMKPLYWTRILVKTEKLENSSALWDEIDELPIETLPEDFMKLFSRQVVNRTPTIKKQEQKPKVEVVKLLDSKRSQSVGILAHSLRQDFNEIENAIYTFDTSVVCLEALQQIYEVRASSEELALINEHLKTRPDVPLDKPEQFLHDLSQIANFAERIACLTFQVEFEDSITTISHTLDNFQSTCEFLTKSPELRRVLALVLTLGNYMNGGNVARGQADGFGLDVLSRLRDVKGAQAGVTLLHFVVSTYAKKITVEDERQLPLPVPEPGDVRRAMTLDFDAMKTELNQLKSKLNECAKRTEKIIANSTPDNLQPFKDKMETFLEKSRIQYDVEYEKLDECHKVFIATMKVYLFKPKSGPLEAVTPANFFEMWLPFCLDFKDIYKKELMRMHVARTKELKRKEYHKANSIKERENGLKVKFKRAKAKLSDSKRTHEGSHDTL</sequence>
<feature type="domain" description="FH2" evidence="4">
    <location>
        <begin position="662"/>
        <end position="1073"/>
    </location>
</feature>
<name>A0AAR5PQD2_DENPD</name>
<keyword evidence="6" id="KW-1185">Reference proteome</keyword>
<keyword evidence="2" id="KW-0175">Coiled coil</keyword>
<dbReference type="InterPro" id="IPR042201">
    <property type="entry name" value="FH2_Formin_sf"/>
</dbReference>
<evidence type="ECO:0000313" key="6">
    <source>
        <dbReference type="Proteomes" id="UP000019118"/>
    </source>
</evidence>
<evidence type="ECO:0000256" key="1">
    <source>
        <dbReference type="ARBA" id="ARBA00005271"/>
    </source>
</evidence>
<feature type="region of interest" description="Disordered" evidence="3">
    <location>
        <begin position="527"/>
        <end position="651"/>
    </location>
</feature>
<dbReference type="EnsemblMetazoa" id="XM_019907664.1">
    <property type="protein sequence ID" value="XP_019763223.1"/>
    <property type="gene ID" value="LOC109539721"/>
</dbReference>
<dbReference type="GO" id="GO:0051015">
    <property type="term" value="F:actin filament binding"/>
    <property type="evidence" value="ECO:0007669"/>
    <property type="project" value="TreeGrafter"/>
</dbReference>
<feature type="coiled-coil region" evidence="2">
    <location>
        <begin position="392"/>
        <end position="419"/>
    </location>
</feature>
<dbReference type="Gene3D" id="1.20.58.2220">
    <property type="entry name" value="Formin, FH2 domain"/>
    <property type="match status" value="1"/>
</dbReference>
<evidence type="ECO:0000313" key="5">
    <source>
        <dbReference type="EnsemblMetazoa" id="XP_019763224.1"/>
    </source>
</evidence>
<reference evidence="6" key="1">
    <citation type="journal article" date="2013" name="Genome Biol.">
        <title>Draft genome of the mountain pine beetle, Dendroctonus ponderosae Hopkins, a major forest pest.</title>
        <authorList>
            <person name="Keeling C.I."/>
            <person name="Yuen M.M."/>
            <person name="Liao N.Y."/>
            <person name="Docking T.R."/>
            <person name="Chan S.K."/>
            <person name="Taylor G.A."/>
            <person name="Palmquist D.L."/>
            <person name="Jackman S.D."/>
            <person name="Nguyen A."/>
            <person name="Li M."/>
            <person name="Henderson H."/>
            <person name="Janes J.K."/>
            <person name="Zhao Y."/>
            <person name="Pandoh P."/>
            <person name="Moore R."/>
            <person name="Sperling F.A."/>
            <person name="Huber D.P."/>
            <person name="Birol I."/>
            <person name="Jones S.J."/>
            <person name="Bohlmann J."/>
        </authorList>
    </citation>
    <scope>NUCLEOTIDE SEQUENCE</scope>
</reference>
<accession>A0AAR5PQD2</accession>
<feature type="region of interest" description="Disordered" evidence="3">
    <location>
        <begin position="1"/>
        <end position="53"/>
    </location>
</feature>
<proteinExistence type="inferred from homology"/>
<evidence type="ECO:0000259" key="4">
    <source>
        <dbReference type="PROSITE" id="PS51444"/>
    </source>
</evidence>
<dbReference type="Pfam" id="PF02181">
    <property type="entry name" value="FH2"/>
    <property type="match status" value="1"/>
</dbReference>
<reference evidence="5" key="2">
    <citation type="submission" date="2024-08" db="UniProtKB">
        <authorList>
            <consortium name="EnsemblMetazoa"/>
        </authorList>
    </citation>
    <scope>IDENTIFICATION</scope>
</reference>
<dbReference type="GO" id="GO:0045010">
    <property type="term" value="P:actin nucleation"/>
    <property type="evidence" value="ECO:0007669"/>
    <property type="project" value="InterPro"/>
</dbReference>
<dbReference type="GeneID" id="109539721"/>
<feature type="compositionally biased region" description="Pro residues" evidence="3">
    <location>
        <begin position="542"/>
        <end position="618"/>
    </location>
</feature>
<dbReference type="GO" id="GO:0008017">
    <property type="term" value="F:microtubule binding"/>
    <property type="evidence" value="ECO:0007669"/>
    <property type="project" value="InterPro"/>
</dbReference>
<dbReference type="SUPFAM" id="SSF101447">
    <property type="entry name" value="Formin homology 2 domain (FH2 domain)"/>
    <property type="match status" value="1"/>
</dbReference>
<dbReference type="KEGG" id="dpa:109539721"/>
<dbReference type="RefSeq" id="XP_019763223.1">
    <property type="nucleotide sequence ID" value="XM_019907664.2"/>
</dbReference>
<dbReference type="PANTHER" id="PTHR45920:SF7">
    <property type="entry name" value="FORMIN-G"/>
    <property type="match status" value="1"/>
</dbReference>
<organism evidence="5 6">
    <name type="scientific">Dendroctonus ponderosae</name>
    <name type="common">Mountain pine beetle</name>
    <dbReference type="NCBI Taxonomy" id="77166"/>
    <lineage>
        <taxon>Eukaryota</taxon>
        <taxon>Metazoa</taxon>
        <taxon>Ecdysozoa</taxon>
        <taxon>Arthropoda</taxon>
        <taxon>Hexapoda</taxon>
        <taxon>Insecta</taxon>
        <taxon>Pterygota</taxon>
        <taxon>Neoptera</taxon>
        <taxon>Endopterygota</taxon>
        <taxon>Coleoptera</taxon>
        <taxon>Polyphaga</taxon>
        <taxon>Cucujiformia</taxon>
        <taxon>Curculionidae</taxon>
        <taxon>Scolytinae</taxon>
        <taxon>Dendroctonus</taxon>
    </lineage>
</organism>